<dbReference type="GO" id="GO:0005975">
    <property type="term" value="P:carbohydrate metabolic process"/>
    <property type="evidence" value="ECO:0007669"/>
    <property type="project" value="InterPro"/>
</dbReference>
<keyword evidence="1" id="KW-0472">Membrane</keyword>
<feature type="transmembrane region" description="Helical" evidence="1">
    <location>
        <begin position="29"/>
        <end position="48"/>
    </location>
</feature>
<keyword evidence="1" id="KW-0812">Transmembrane</keyword>
<proteinExistence type="predicted"/>
<evidence type="ECO:0000259" key="2">
    <source>
        <dbReference type="Pfam" id="PF02836"/>
    </source>
</evidence>
<name>A0A1T5ADV5_9SPHI</name>
<dbReference type="GO" id="GO:0004553">
    <property type="term" value="F:hydrolase activity, hydrolyzing O-glycosyl compounds"/>
    <property type="evidence" value="ECO:0007669"/>
    <property type="project" value="InterPro"/>
</dbReference>
<organism evidence="3 4">
    <name type="scientific">Daejeonella lutea</name>
    <dbReference type="NCBI Taxonomy" id="572036"/>
    <lineage>
        <taxon>Bacteria</taxon>
        <taxon>Pseudomonadati</taxon>
        <taxon>Bacteroidota</taxon>
        <taxon>Sphingobacteriia</taxon>
        <taxon>Sphingobacteriales</taxon>
        <taxon>Sphingobacteriaceae</taxon>
        <taxon>Daejeonella</taxon>
    </lineage>
</organism>
<dbReference type="Proteomes" id="UP000189981">
    <property type="component" value="Unassembled WGS sequence"/>
</dbReference>
<evidence type="ECO:0000313" key="3">
    <source>
        <dbReference type="EMBL" id="SKB32853.1"/>
    </source>
</evidence>
<dbReference type="STRING" id="572036.SAMN05661099_0588"/>
<evidence type="ECO:0000256" key="1">
    <source>
        <dbReference type="SAM" id="Phobius"/>
    </source>
</evidence>
<dbReference type="InterPro" id="IPR006103">
    <property type="entry name" value="Glyco_hydro_2_cat"/>
</dbReference>
<dbReference type="EMBL" id="FUYR01000001">
    <property type="protein sequence ID" value="SKB32853.1"/>
    <property type="molecule type" value="Genomic_DNA"/>
</dbReference>
<reference evidence="4" key="1">
    <citation type="submission" date="2017-02" db="EMBL/GenBank/DDBJ databases">
        <authorList>
            <person name="Varghese N."/>
            <person name="Submissions S."/>
        </authorList>
    </citation>
    <scope>NUCLEOTIDE SEQUENCE [LARGE SCALE GENOMIC DNA]</scope>
    <source>
        <strain evidence="4">DSM 22385</strain>
    </source>
</reference>
<keyword evidence="3" id="KW-0378">Hydrolase</keyword>
<keyword evidence="4" id="KW-1185">Reference proteome</keyword>
<sequence>MVQSSDHRNYHVSSIKTQVSKDMTKFVKIYFLGILLASMLTSTAQIIAPVKTQVVKDQEGFKLIRDGKPYFVKGAGGTNRMELLVASGGNSIRTWGSNNAKGILDKAHSLGLTVTLGLDVGRERHGFNYDDTAMVRKQLDKLTKEVLLYKDHPALLMWGIGNELNLSAKNPKVWDAVNDISKMIHGLDPNHPTTTMLAGVNKTAIAEIKVRTTDIDVLSVQTYGSLPSVPAQIAANNWTKAYLVTEWGPTGHWETKVLPWKAAIEETSSQKAAVYRSRYESSIGKDNNCLGSYVFLWGQKQERTPTWYGLFTEAGEGSEVLDVMQYLWSGSWPQNRAPHIESLTLDGKQLPEAIYLSKNKDYKVASVITDPNKDKLTYRWELLHDATRLGEGGDREERPKAISGLISENTSGNITLKSPETPGAYRLFVYASDGKNKVATGNIPFYVND</sequence>
<accession>A0A1T5ADV5</accession>
<protein>
    <submittedName>
        <fullName evidence="3">Glycosyl hydrolases family 2, TIM barrel domain</fullName>
    </submittedName>
</protein>
<dbReference type="Pfam" id="PF02836">
    <property type="entry name" value="Glyco_hydro_2_C"/>
    <property type="match status" value="1"/>
</dbReference>
<dbReference type="InterPro" id="IPR017853">
    <property type="entry name" value="GH"/>
</dbReference>
<dbReference type="SUPFAM" id="SSF51445">
    <property type="entry name" value="(Trans)glycosidases"/>
    <property type="match status" value="1"/>
</dbReference>
<evidence type="ECO:0000313" key="4">
    <source>
        <dbReference type="Proteomes" id="UP000189981"/>
    </source>
</evidence>
<keyword evidence="1" id="KW-1133">Transmembrane helix</keyword>
<dbReference type="Gene3D" id="3.20.20.80">
    <property type="entry name" value="Glycosidases"/>
    <property type="match status" value="1"/>
</dbReference>
<feature type="domain" description="Glycoside hydrolase family 2 catalytic" evidence="2">
    <location>
        <begin position="124"/>
        <end position="248"/>
    </location>
</feature>
<dbReference type="AlphaFoldDB" id="A0A1T5ADV5"/>
<gene>
    <name evidence="3" type="ORF">SAMN05661099_0588</name>
</gene>